<evidence type="ECO:0000313" key="4">
    <source>
        <dbReference type="EMBL" id="GAA5519868.1"/>
    </source>
</evidence>
<dbReference type="InterPro" id="IPR008284">
    <property type="entry name" value="MoCF_biosynth_CS"/>
</dbReference>
<comment type="caution">
    <text evidence="4">The sequence shown here is derived from an EMBL/GenBank/DDBJ whole genome shotgun (WGS) entry which is preliminary data.</text>
</comment>
<dbReference type="Gene3D" id="3.40.980.10">
    <property type="entry name" value="MoaB/Mog-like domain"/>
    <property type="match status" value="1"/>
</dbReference>
<reference evidence="4 5" key="1">
    <citation type="submission" date="2024-02" db="EMBL/GenBank/DDBJ databases">
        <title>Lysinimicrobium sediminis NBRC 112286.</title>
        <authorList>
            <person name="Ichikawa N."/>
            <person name="Katano-Makiyama Y."/>
            <person name="Hidaka K."/>
        </authorList>
    </citation>
    <scope>NUCLEOTIDE SEQUENCE [LARGE SCALE GENOMIC DNA]</scope>
    <source>
        <strain evidence="4 5">NBRC 112286</strain>
    </source>
</reference>
<gene>
    <name evidence="4" type="primary">mog</name>
    <name evidence="4" type="ORF">Lsed01_02326</name>
</gene>
<dbReference type="Proteomes" id="UP001426770">
    <property type="component" value="Unassembled WGS sequence"/>
</dbReference>
<dbReference type="SUPFAM" id="SSF53218">
    <property type="entry name" value="Molybdenum cofactor biosynthesis proteins"/>
    <property type="match status" value="1"/>
</dbReference>
<dbReference type="RefSeq" id="WP_286215614.1">
    <property type="nucleotide sequence ID" value="NZ_AP027736.1"/>
</dbReference>
<dbReference type="PANTHER" id="PTHR43764:SF1">
    <property type="entry name" value="MOLYBDOPTERIN MOLYBDOTRANSFERASE"/>
    <property type="match status" value="1"/>
</dbReference>
<keyword evidence="5" id="KW-1185">Reference proteome</keyword>
<dbReference type="PROSITE" id="PS01078">
    <property type="entry name" value="MOCF_BIOSYNTHESIS_1"/>
    <property type="match status" value="1"/>
</dbReference>
<evidence type="ECO:0000256" key="1">
    <source>
        <dbReference type="ARBA" id="ARBA00005046"/>
    </source>
</evidence>
<evidence type="ECO:0000259" key="3">
    <source>
        <dbReference type="SMART" id="SM00852"/>
    </source>
</evidence>
<accession>A0ABP9WLP6</accession>
<organism evidence="4 5">
    <name type="scientific">Demequina sediminis</name>
    <dbReference type="NCBI Taxonomy" id="1930058"/>
    <lineage>
        <taxon>Bacteria</taxon>
        <taxon>Bacillati</taxon>
        <taxon>Actinomycetota</taxon>
        <taxon>Actinomycetes</taxon>
        <taxon>Micrococcales</taxon>
        <taxon>Demequinaceae</taxon>
        <taxon>Demequina</taxon>
    </lineage>
</organism>
<keyword evidence="4" id="KW-0548">Nucleotidyltransferase</keyword>
<dbReference type="Pfam" id="PF00994">
    <property type="entry name" value="MoCF_biosynth"/>
    <property type="match status" value="1"/>
</dbReference>
<keyword evidence="4" id="KW-0808">Transferase</keyword>
<keyword evidence="2" id="KW-0501">Molybdenum cofactor biosynthesis</keyword>
<dbReference type="CDD" id="cd00886">
    <property type="entry name" value="MogA_MoaB"/>
    <property type="match status" value="1"/>
</dbReference>
<dbReference type="InterPro" id="IPR001453">
    <property type="entry name" value="MoaB/Mog_dom"/>
</dbReference>
<evidence type="ECO:0000256" key="2">
    <source>
        <dbReference type="ARBA" id="ARBA00023150"/>
    </source>
</evidence>
<dbReference type="PANTHER" id="PTHR43764">
    <property type="entry name" value="MOLYBDENUM COFACTOR BIOSYNTHESIS"/>
    <property type="match status" value="1"/>
</dbReference>
<dbReference type="InterPro" id="IPR036425">
    <property type="entry name" value="MoaB/Mog-like_dom_sf"/>
</dbReference>
<dbReference type="NCBIfam" id="TIGR00177">
    <property type="entry name" value="molyb_syn"/>
    <property type="match status" value="1"/>
</dbReference>
<protein>
    <submittedName>
        <fullName evidence="4">Molybdopterin adenylyltransferase</fullName>
    </submittedName>
</protein>
<name>A0ABP9WLP6_9MICO</name>
<dbReference type="SMART" id="SM00852">
    <property type="entry name" value="MoCF_biosynth"/>
    <property type="match status" value="1"/>
</dbReference>
<dbReference type="EMBL" id="BAABRR010000014">
    <property type="protein sequence ID" value="GAA5519868.1"/>
    <property type="molecule type" value="Genomic_DNA"/>
</dbReference>
<proteinExistence type="predicted"/>
<evidence type="ECO:0000313" key="5">
    <source>
        <dbReference type="Proteomes" id="UP001426770"/>
    </source>
</evidence>
<dbReference type="InterPro" id="IPR051920">
    <property type="entry name" value="MPT_Adenylyltrnsfr/MoaC-Rel"/>
</dbReference>
<feature type="domain" description="MoaB/Mog" evidence="3">
    <location>
        <begin position="11"/>
        <end position="155"/>
    </location>
</feature>
<comment type="pathway">
    <text evidence="1">Cofactor biosynthesis; molybdopterin biosynthesis.</text>
</comment>
<sequence>MSPTLAGIRVAVVTVSDRSFAGARDDLTGPALCGGLAAVDAHLSPRIVPDDASAIAQVIEDAIADGARAVVTTGGTGIGPRDVTPEATAPLIAVPLPGIPELLRQRDAGRTPLVALSRGLAGLTAHEPPALIINLPGSMSAVESALEVLPALIAHAIAQVDGGDH</sequence>
<dbReference type="GO" id="GO:0016779">
    <property type="term" value="F:nucleotidyltransferase activity"/>
    <property type="evidence" value="ECO:0007669"/>
    <property type="project" value="UniProtKB-KW"/>
</dbReference>